<dbReference type="InterPro" id="IPR013154">
    <property type="entry name" value="ADH-like_N"/>
</dbReference>
<dbReference type="PANTHER" id="PTHR48106">
    <property type="entry name" value="QUINONE OXIDOREDUCTASE PIG3-RELATED"/>
    <property type="match status" value="1"/>
</dbReference>
<dbReference type="Gene3D" id="3.40.50.720">
    <property type="entry name" value="NAD(P)-binding Rossmann-like Domain"/>
    <property type="match status" value="1"/>
</dbReference>
<dbReference type="RefSeq" id="WP_345019129.1">
    <property type="nucleotide sequence ID" value="NZ_BAABDO010000016.1"/>
</dbReference>
<protein>
    <submittedName>
        <fullName evidence="4">NADP-dependent oxidoreductase</fullName>
    </submittedName>
</protein>
<dbReference type="SUPFAM" id="SSF50129">
    <property type="entry name" value="GroES-like"/>
    <property type="match status" value="1"/>
</dbReference>
<keyword evidence="1" id="KW-0521">NADP</keyword>
<keyword evidence="2" id="KW-0560">Oxidoreductase</keyword>
<dbReference type="EMBL" id="BAABDO010000016">
    <property type="protein sequence ID" value="GAA4134941.1"/>
    <property type="molecule type" value="Genomic_DNA"/>
</dbReference>
<dbReference type="CDD" id="cd05289">
    <property type="entry name" value="MDR_like_2"/>
    <property type="match status" value="1"/>
</dbReference>
<comment type="caution">
    <text evidence="4">The sequence shown here is derived from an EMBL/GenBank/DDBJ whole genome shotgun (WGS) entry which is preliminary data.</text>
</comment>
<gene>
    <name evidence="4" type="ORF">GCM10022416_17100</name>
</gene>
<evidence type="ECO:0000256" key="2">
    <source>
        <dbReference type="ARBA" id="ARBA00023002"/>
    </source>
</evidence>
<sequence length="321" mass="32085">MRAIIVKAPGGPEALQEADLPEPVPGRGQVRVRVAAAAVNPVDVGVRAGVIAANGLMPRPGEPGEPGAREAFGLGWDVAGTVDAVGPDVGHLAVGDEVFGLKDRLDVASGTHAEAVVLDADAVARAPRSVDAVHAATVPLNGLTALQALDLLALPPGATVLVTGAAGGVGGYAVELAVQRGLRVVATAAAGDEALVRSLGAEHFVPRGAHVGDAVRQIVPGGVDGALDAAVTGLAALEAVRGGGAFVAVLGGDAVPPPLRGIRVENVWIRADATQLAHLAALVDAGRLTPRVARTLPLSQAAEAHRLLEQGGLRGRLVLTP</sequence>
<dbReference type="InterPro" id="IPR011032">
    <property type="entry name" value="GroES-like_sf"/>
</dbReference>
<evidence type="ECO:0000256" key="1">
    <source>
        <dbReference type="ARBA" id="ARBA00022857"/>
    </source>
</evidence>
<dbReference type="SMART" id="SM00829">
    <property type="entry name" value="PKS_ER"/>
    <property type="match status" value="1"/>
</dbReference>
<proteinExistence type="predicted"/>
<dbReference type="InterPro" id="IPR020843">
    <property type="entry name" value="ER"/>
</dbReference>
<evidence type="ECO:0000313" key="5">
    <source>
        <dbReference type="Proteomes" id="UP001500266"/>
    </source>
</evidence>
<evidence type="ECO:0000313" key="4">
    <source>
        <dbReference type="EMBL" id="GAA4134941.1"/>
    </source>
</evidence>
<evidence type="ECO:0000259" key="3">
    <source>
        <dbReference type="SMART" id="SM00829"/>
    </source>
</evidence>
<dbReference type="Pfam" id="PF13602">
    <property type="entry name" value="ADH_zinc_N_2"/>
    <property type="match status" value="1"/>
</dbReference>
<dbReference type="PANTHER" id="PTHR48106:SF13">
    <property type="entry name" value="QUINONE OXIDOREDUCTASE-RELATED"/>
    <property type="match status" value="1"/>
</dbReference>
<organism evidence="4 5">
    <name type="scientific">Actinomadura keratinilytica</name>
    <dbReference type="NCBI Taxonomy" id="547461"/>
    <lineage>
        <taxon>Bacteria</taxon>
        <taxon>Bacillati</taxon>
        <taxon>Actinomycetota</taxon>
        <taxon>Actinomycetes</taxon>
        <taxon>Streptosporangiales</taxon>
        <taxon>Thermomonosporaceae</taxon>
        <taxon>Actinomadura</taxon>
    </lineage>
</organism>
<dbReference type="Pfam" id="PF08240">
    <property type="entry name" value="ADH_N"/>
    <property type="match status" value="1"/>
</dbReference>
<keyword evidence="5" id="KW-1185">Reference proteome</keyword>
<dbReference type="Gene3D" id="3.90.180.10">
    <property type="entry name" value="Medium-chain alcohol dehydrogenases, catalytic domain"/>
    <property type="match status" value="1"/>
</dbReference>
<name>A0ABP7YEJ1_9ACTN</name>
<reference evidence="5" key="1">
    <citation type="journal article" date="2019" name="Int. J. Syst. Evol. Microbiol.">
        <title>The Global Catalogue of Microorganisms (GCM) 10K type strain sequencing project: providing services to taxonomists for standard genome sequencing and annotation.</title>
        <authorList>
            <consortium name="The Broad Institute Genomics Platform"/>
            <consortium name="The Broad Institute Genome Sequencing Center for Infectious Disease"/>
            <person name="Wu L."/>
            <person name="Ma J."/>
        </authorList>
    </citation>
    <scope>NUCLEOTIDE SEQUENCE [LARGE SCALE GENOMIC DNA]</scope>
    <source>
        <strain evidence="5">JCM 17316</strain>
    </source>
</reference>
<feature type="domain" description="Enoyl reductase (ER)" evidence="3">
    <location>
        <begin position="10"/>
        <end position="319"/>
    </location>
</feature>
<accession>A0ABP7YEJ1</accession>
<dbReference type="Proteomes" id="UP001500266">
    <property type="component" value="Unassembled WGS sequence"/>
</dbReference>
<dbReference type="InterPro" id="IPR036291">
    <property type="entry name" value="NAD(P)-bd_dom_sf"/>
</dbReference>
<dbReference type="SUPFAM" id="SSF51735">
    <property type="entry name" value="NAD(P)-binding Rossmann-fold domains"/>
    <property type="match status" value="1"/>
</dbReference>